<keyword evidence="6" id="KW-1185">Reference proteome</keyword>
<evidence type="ECO:0000256" key="1">
    <source>
        <dbReference type="ARBA" id="ARBA00004418"/>
    </source>
</evidence>
<feature type="chain" id="PRO_5036709081" evidence="3">
    <location>
        <begin position="24"/>
        <end position="346"/>
    </location>
</feature>
<evidence type="ECO:0000256" key="3">
    <source>
        <dbReference type="SAM" id="SignalP"/>
    </source>
</evidence>
<dbReference type="PANTHER" id="PTHR30036">
    <property type="entry name" value="D-XYLOSE-BINDING PERIPLASMIC PROTEIN"/>
    <property type="match status" value="1"/>
</dbReference>
<accession>A0A972FUN2</accession>
<gene>
    <name evidence="5" type="ORF">HC757_12430</name>
</gene>
<dbReference type="SUPFAM" id="SSF53822">
    <property type="entry name" value="Periplasmic binding protein-like I"/>
    <property type="match status" value="1"/>
</dbReference>
<comment type="caution">
    <text evidence="5">The sequence shown here is derived from an EMBL/GenBank/DDBJ whole genome shotgun (WGS) entry which is preliminary data.</text>
</comment>
<dbReference type="GO" id="GO:0030246">
    <property type="term" value="F:carbohydrate binding"/>
    <property type="evidence" value="ECO:0007669"/>
    <property type="project" value="TreeGrafter"/>
</dbReference>
<comment type="subcellular location">
    <subcellularLocation>
        <location evidence="1">Periplasm</location>
    </subcellularLocation>
</comment>
<dbReference type="InterPro" id="IPR025997">
    <property type="entry name" value="SBP_2_dom"/>
</dbReference>
<dbReference type="Proteomes" id="UP000737113">
    <property type="component" value="Unassembled WGS sequence"/>
</dbReference>
<evidence type="ECO:0000313" key="5">
    <source>
        <dbReference type="EMBL" id="NMH65967.1"/>
    </source>
</evidence>
<evidence type="ECO:0000313" key="6">
    <source>
        <dbReference type="Proteomes" id="UP000737113"/>
    </source>
</evidence>
<reference evidence="5" key="1">
    <citation type="submission" date="2020-04" db="EMBL/GenBank/DDBJ databases">
        <title>Description of Shewanella salipaludis sp. nov., isolated from a salt marsh.</title>
        <authorList>
            <person name="Park S."/>
            <person name="Yoon J.-H."/>
        </authorList>
    </citation>
    <scope>NUCLEOTIDE SEQUENCE</scope>
    <source>
        <strain evidence="5">SHSM-M6</strain>
    </source>
</reference>
<comment type="similarity">
    <text evidence="2">Belongs to the bacterial solute-binding protein 2 family.</text>
</comment>
<protein>
    <submittedName>
        <fullName evidence="5">Sugar ABC transporter substrate-binding protein</fullName>
    </submittedName>
</protein>
<keyword evidence="3" id="KW-0732">Signal</keyword>
<feature type="domain" description="Periplasmic binding protein" evidence="4">
    <location>
        <begin position="30"/>
        <end position="309"/>
    </location>
</feature>
<evidence type="ECO:0000256" key="2">
    <source>
        <dbReference type="ARBA" id="ARBA00007639"/>
    </source>
</evidence>
<dbReference type="AlphaFoldDB" id="A0A972FUN2"/>
<evidence type="ECO:0000259" key="4">
    <source>
        <dbReference type="Pfam" id="PF13407"/>
    </source>
</evidence>
<dbReference type="RefSeq" id="WP_169564692.1">
    <property type="nucleotide sequence ID" value="NZ_JAAXYH010000008.1"/>
</dbReference>
<dbReference type="Gene3D" id="3.40.50.2300">
    <property type="match status" value="2"/>
</dbReference>
<dbReference type="GO" id="GO:0030288">
    <property type="term" value="C:outer membrane-bounded periplasmic space"/>
    <property type="evidence" value="ECO:0007669"/>
    <property type="project" value="TreeGrafter"/>
</dbReference>
<organism evidence="5 6">
    <name type="scientific">Shewanella salipaludis</name>
    <dbReference type="NCBI Taxonomy" id="2723052"/>
    <lineage>
        <taxon>Bacteria</taxon>
        <taxon>Pseudomonadati</taxon>
        <taxon>Pseudomonadota</taxon>
        <taxon>Gammaproteobacteria</taxon>
        <taxon>Alteromonadales</taxon>
        <taxon>Shewanellaceae</taxon>
        <taxon>Shewanella</taxon>
    </lineage>
</organism>
<feature type="signal peptide" evidence="3">
    <location>
        <begin position="1"/>
        <end position="23"/>
    </location>
</feature>
<dbReference type="PANTHER" id="PTHR30036:SF7">
    <property type="entry name" value="ABC TRANSPORTER PERIPLASMIC-BINDING PROTEIN YPHF"/>
    <property type="match status" value="1"/>
</dbReference>
<dbReference type="Pfam" id="PF13407">
    <property type="entry name" value="Peripla_BP_4"/>
    <property type="match status" value="1"/>
</dbReference>
<dbReference type="InterPro" id="IPR028082">
    <property type="entry name" value="Peripla_BP_I"/>
</dbReference>
<sequence>MKALSLFPLLCLGALFAIPQVLAQETLTLGLIGKTKKDSFYEQSLHGCQAYAKAHTSAELRIDCLYGGPEYFQDIREQVIAINEMIAHGVDGLLVSTTDSQYLVEHALVSAKARHIPVITFDSDLLPEHSGYRLAYVGTNNFDLGVALGNYAKQFKTQGQTLVCIQSGNVSTPNLDERIRGVRFALSGEATGQRLDDANGWKEYDRCPFYTSGKRDMALNQLELVLKKSVPVFIAVAGFAQFSPHYITRMTPYRRQISSHETVIISADTEALQLEALEQALSTVNIGQRPFEMGRLGAEMLHQYLTTGKAPSTEFSYLGFHTCTRENTGTCTGVEANDSAGTRGVY</sequence>
<dbReference type="GO" id="GO:0055085">
    <property type="term" value="P:transmembrane transport"/>
    <property type="evidence" value="ECO:0007669"/>
    <property type="project" value="UniProtKB-ARBA"/>
</dbReference>
<name>A0A972FUN2_9GAMM</name>
<dbReference type="InterPro" id="IPR050555">
    <property type="entry name" value="Bact_Solute-Bind_Prot2"/>
</dbReference>
<dbReference type="EMBL" id="JAAXYH010000008">
    <property type="protein sequence ID" value="NMH65967.1"/>
    <property type="molecule type" value="Genomic_DNA"/>
</dbReference>
<proteinExistence type="inferred from homology"/>